<proteinExistence type="predicted"/>
<name>A0A4S2MU02_9PEZI</name>
<dbReference type="InParanoid" id="A0A4S2MU02"/>
<dbReference type="Proteomes" id="UP000298138">
    <property type="component" value="Unassembled WGS sequence"/>
</dbReference>
<dbReference type="EMBL" id="ML220128">
    <property type="protein sequence ID" value="TGZ79956.1"/>
    <property type="molecule type" value="Genomic_DNA"/>
</dbReference>
<evidence type="ECO:0000313" key="1">
    <source>
        <dbReference type="EMBL" id="TGZ79956.1"/>
    </source>
</evidence>
<reference evidence="1 2" key="1">
    <citation type="submission" date="2019-04" db="EMBL/GenBank/DDBJ databases">
        <title>Comparative genomics and transcriptomics to analyze fruiting body development in filamentous ascomycetes.</title>
        <authorList>
            <consortium name="DOE Joint Genome Institute"/>
            <person name="Lutkenhaus R."/>
            <person name="Traeger S."/>
            <person name="Breuer J."/>
            <person name="Kuo A."/>
            <person name="Lipzen A."/>
            <person name="Pangilinan J."/>
            <person name="Dilworth D."/>
            <person name="Sandor L."/>
            <person name="Poggeler S."/>
            <person name="Barry K."/>
            <person name="Grigoriev I.V."/>
            <person name="Nowrousian M."/>
        </authorList>
    </citation>
    <scope>NUCLEOTIDE SEQUENCE [LARGE SCALE GENOMIC DNA]</scope>
    <source>
        <strain evidence="1 2">CBS 389.68</strain>
    </source>
</reference>
<sequence>MAAYIPDKVKELNEYYNPLSSTNRPSQAHGKYLYLQGMAQVSYGELTQSPTHITSGSRTKAEAIAEMQAAKAGASAREFAEMVGSADPSGAVGAGSAVMGEAARGVGMVAGEGRRAGSAGAEGVIGGGEKVVEAGREGGEAVVGGVGKVVGGVGEVGKGVQSGVGGFLGGK</sequence>
<organism evidence="1 2">
    <name type="scientific">Ascodesmis nigricans</name>
    <dbReference type="NCBI Taxonomy" id="341454"/>
    <lineage>
        <taxon>Eukaryota</taxon>
        <taxon>Fungi</taxon>
        <taxon>Dikarya</taxon>
        <taxon>Ascomycota</taxon>
        <taxon>Pezizomycotina</taxon>
        <taxon>Pezizomycetes</taxon>
        <taxon>Pezizales</taxon>
        <taxon>Ascodesmidaceae</taxon>
        <taxon>Ascodesmis</taxon>
    </lineage>
</organism>
<protein>
    <submittedName>
        <fullName evidence="1">Uncharacterized protein</fullName>
    </submittedName>
</protein>
<evidence type="ECO:0000313" key="2">
    <source>
        <dbReference type="Proteomes" id="UP000298138"/>
    </source>
</evidence>
<dbReference type="AlphaFoldDB" id="A0A4S2MU02"/>
<gene>
    <name evidence="1" type="ORF">EX30DRAFT_380134</name>
</gene>
<keyword evidence="2" id="KW-1185">Reference proteome</keyword>
<accession>A0A4S2MU02</accession>